<dbReference type="Gene3D" id="3.40.190.10">
    <property type="entry name" value="Periplasmic binding protein-like II"/>
    <property type="match status" value="1"/>
</dbReference>
<keyword evidence="3" id="KW-1185">Reference proteome</keyword>
<evidence type="ECO:0000313" key="2">
    <source>
        <dbReference type="EMBL" id="MFC7579768.1"/>
    </source>
</evidence>
<keyword evidence="1" id="KW-0732">Signal</keyword>
<dbReference type="Pfam" id="PF01547">
    <property type="entry name" value="SBP_bac_1"/>
    <property type="match status" value="1"/>
</dbReference>
<organism evidence="2 3">
    <name type="scientific">Schaalia naturae</name>
    <dbReference type="NCBI Taxonomy" id="635203"/>
    <lineage>
        <taxon>Bacteria</taxon>
        <taxon>Bacillati</taxon>
        <taxon>Actinomycetota</taxon>
        <taxon>Actinomycetes</taxon>
        <taxon>Actinomycetales</taxon>
        <taxon>Actinomycetaceae</taxon>
        <taxon>Schaalia</taxon>
    </lineage>
</organism>
<name>A0ABW2SJ91_9ACTO</name>
<reference evidence="3" key="1">
    <citation type="journal article" date="2019" name="Int. J. Syst. Evol. Microbiol.">
        <title>The Global Catalogue of Microorganisms (GCM) 10K type strain sequencing project: providing services to taxonomists for standard genome sequencing and annotation.</title>
        <authorList>
            <consortium name="The Broad Institute Genomics Platform"/>
            <consortium name="The Broad Institute Genome Sequencing Center for Infectious Disease"/>
            <person name="Wu L."/>
            <person name="Ma J."/>
        </authorList>
    </citation>
    <scope>NUCLEOTIDE SEQUENCE [LARGE SCALE GENOMIC DNA]</scope>
    <source>
        <strain evidence="3">CCUG 56698</strain>
    </source>
</reference>
<dbReference type="PANTHER" id="PTHR43649">
    <property type="entry name" value="ARABINOSE-BINDING PROTEIN-RELATED"/>
    <property type="match status" value="1"/>
</dbReference>
<dbReference type="RefSeq" id="WP_380971253.1">
    <property type="nucleotide sequence ID" value="NZ_JBHTEF010000001.1"/>
</dbReference>
<dbReference type="EMBL" id="JBHTEF010000001">
    <property type="protein sequence ID" value="MFC7579768.1"/>
    <property type="molecule type" value="Genomic_DNA"/>
</dbReference>
<feature type="chain" id="PRO_5045260784" evidence="1">
    <location>
        <begin position="24"/>
        <end position="459"/>
    </location>
</feature>
<dbReference type="PROSITE" id="PS51257">
    <property type="entry name" value="PROKAR_LIPOPROTEIN"/>
    <property type="match status" value="1"/>
</dbReference>
<dbReference type="InterPro" id="IPR050490">
    <property type="entry name" value="Bact_solute-bd_prot1"/>
</dbReference>
<dbReference type="PANTHER" id="PTHR43649:SF14">
    <property type="entry name" value="BLR3389 PROTEIN"/>
    <property type="match status" value="1"/>
</dbReference>
<evidence type="ECO:0000313" key="3">
    <source>
        <dbReference type="Proteomes" id="UP001596527"/>
    </source>
</evidence>
<dbReference type="Proteomes" id="UP001596527">
    <property type="component" value="Unassembled WGS sequence"/>
</dbReference>
<dbReference type="InterPro" id="IPR006059">
    <property type="entry name" value="SBP"/>
</dbReference>
<evidence type="ECO:0000256" key="1">
    <source>
        <dbReference type="SAM" id="SignalP"/>
    </source>
</evidence>
<protein>
    <submittedName>
        <fullName evidence="2">ABC transporter substrate-binding protein</fullName>
    </submittedName>
</protein>
<proteinExistence type="predicted"/>
<accession>A0ABW2SJ91</accession>
<feature type="signal peptide" evidence="1">
    <location>
        <begin position="1"/>
        <end position="23"/>
    </location>
</feature>
<gene>
    <name evidence="2" type="ORF">ACFQWG_00790</name>
</gene>
<sequence length="459" mass="48352">MRNSMARPVISGAVVLALAGALAGCGGSEESGASGGSQSGGSGASCSNAIVHSDAPQVSVWAWYPKFEQVVDAFNSTHTDVQVCWNNTGQGLDEYSKFSTAIQAGTGAPDVIMLEYEVLPTFIMQNALEDISGYGANDAAGKYTEGAWKDVTNGDAVYAIPVDAGPMAMMYRKDIFDAYGVEVPATWEEFADAAQQLRDAGYGGDICDFPPNGTALQVALVAQAGADLYGFDAAQRDQVALDVNSEASKKVMGYWSDLIQKGLVAADDANTTDWTTNTVGGAYATYPGAAWASGYLQGASGADSDAVWQVAPLPQWDASDPVEVNQGGSSFAVTTQASDKALAAEVAMGLFDSEEAWKIGVEQAALFPTYTAALEADWFLDREDPFFGGQKVNEVYVPASQGYAGYQWSPFQTYAYDEQAKTWAAIASGSSSADDALDALQQTLVTYAEQQGFTVTEGR</sequence>
<comment type="caution">
    <text evidence="2">The sequence shown here is derived from an EMBL/GenBank/DDBJ whole genome shotgun (WGS) entry which is preliminary data.</text>
</comment>
<dbReference type="SUPFAM" id="SSF53850">
    <property type="entry name" value="Periplasmic binding protein-like II"/>
    <property type="match status" value="1"/>
</dbReference>